<name>A0AAV4A2B0_9GAST</name>
<accession>A0AAV4A2B0</accession>
<reference evidence="3 4" key="1">
    <citation type="journal article" date="2021" name="Elife">
        <title>Chloroplast acquisition without the gene transfer in kleptoplastic sea slugs, Plakobranchus ocellatus.</title>
        <authorList>
            <person name="Maeda T."/>
            <person name="Takahashi S."/>
            <person name="Yoshida T."/>
            <person name="Shimamura S."/>
            <person name="Takaki Y."/>
            <person name="Nagai Y."/>
            <person name="Toyoda A."/>
            <person name="Suzuki Y."/>
            <person name="Arimoto A."/>
            <person name="Ishii H."/>
            <person name="Satoh N."/>
            <person name="Nishiyama T."/>
            <person name="Hasebe M."/>
            <person name="Maruyama T."/>
            <person name="Minagawa J."/>
            <person name="Obokata J."/>
            <person name="Shigenobu S."/>
        </authorList>
    </citation>
    <scope>NUCLEOTIDE SEQUENCE [LARGE SCALE GENOMIC DNA]</scope>
</reference>
<keyword evidence="4" id="KW-1185">Reference proteome</keyword>
<feature type="region of interest" description="Disordered" evidence="1">
    <location>
        <begin position="1"/>
        <end position="63"/>
    </location>
</feature>
<keyword evidence="2" id="KW-0812">Transmembrane</keyword>
<evidence type="ECO:0000313" key="4">
    <source>
        <dbReference type="Proteomes" id="UP000735302"/>
    </source>
</evidence>
<gene>
    <name evidence="3" type="ORF">PoB_002733300</name>
</gene>
<dbReference type="AlphaFoldDB" id="A0AAV4A2B0"/>
<keyword evidence="2" id="KW-1133">Transmembrane helix</keyword>
<protein>
    <submittedName>
        <fullName evidence="3">Uncharacterized protein</fullName>
    </submittedName>
</protein>
<organism evidence="3 4">
    <name type="scientific">Plakobranchus ocellatus</name>
    <dbReference type="NCBI Taxonomy" id="259542"/>
    <lineage>
        <taxon>Eukaryota</taxon>
        <taxon>Metazoa</taxon>
        <taxon>Spiralia</taxon>
        <taxon>Lophotrochozoa</taxon>
        <taxon>Mollusca</taxon>
        <taxon>Gastropoda</taxon>
        <taxon>Heterobranchia</taxon>
        <taxon>Euthyneura</taxon>
        <taxon>Panpulmonata</taxon>
        <taxon>Sacoglossa</taxon>
        <taxon>Placobranchoidea</taxon>
        <taxon>Plakobranchidae</taxon>
        <taxon>Plakobranchus</taxon>
    </lineage>
</organism>
<sequence length="221" mass="25431">MEQQFAHSSRPDPRPGQDGAMPADRSRVRNETLRYPTDFTPDRHSSSRRQTAITGKMDGKRSRGRQRITFIENLKSRAIGKGSNNNFIRLIENRLEWNKHDRQSLLQAGHPKKKKIYVTRSLNLPHPTRPQQTTTCEKAVGRNHQTKLRYVRNCLGRVTLPCLTIVTKERKKGAGWNRQQILMINFFTVNYSLFGFLSAVKISVDSQVLTSKPKHCSKFST</sequence>
<evidence type="ECO:0000313" key="3">
    <source>
        <dbReference type="EMBL" id="GFO00828.1"/>
    </source>
</evidence>
<dbReference type="Proteomes" id="UP000735302">
    <property type="component" value="Unassembled WGS sequence"/>
</dbReference>
<dbReference type="EMBL" id="BLXT01003147">
    <property type="protein sequence ID" value="GFO00828.1"/>
    <property type="molecule type" value="Genomic_DNA"/>
</dbReference>
<evidence type="ECO:0000256" key="2">
    <source>
        <dbReference type="SAM" id="Phobius"/>
    </source>
</evidence>
<proteinExistence type="predicted"/>
<keyword evidence="2" id="KW-0472">Membrane</keyword>
<feature type="transmembrane region" description="Helical" evidence="2">
    <location>
        <begin position="181"/>
        <end position="204"/>
    </location>
</feature>
<comment type="caution">
    <text evidence="3">The sequence shown here is derived from an EMBL/GenBank/DDBJ whole genome shotgun (WGS) entry which is preliminary data.</text>
</comment>
<evidence type="ECO:0000256" key="1">
    <source>
        <dbReference type="SAM" id="MobiDB-lite"/>
    </source>
</evidence>